<name>A0A918UXE8_9ACTN</name>
<comment type="pathway">
    <text evidence="2">Amino-acid biosynthesis; L-histidine biosynthesis; L-histidine from 5-phospho-alpha-D-ribose 1-diphosphate: step 7/9.</text>
</comment>
<organism evidence="14 15">
    <name type="scientific">Streptomyces poonensis</name>
    <dbReference type="NCBI Taxonomy" id="68255"/>
    <lineage>
        <taxon>Bacteria</taxon>
        <taxon>Bacillati</taxon>
        <taxon>Actinomycetota</taxon>
        <taxon>Actinomycetes</taxon>
        <taxon>Kitasatosporales</taxon>
        <taxon>Streptomycetaceae</taxon>
        <taxon>Streptomyces</taxon>
    </lineage>
</organism>
<sequence>MYNTSVPDADTMVRLHLSESPFSASPSAVAAATAALERVNRYPAPQRESLVEALAEHWGVRENQIAVANGSDELVLATALSLGELSHPGLVTAGTFPGYREALERIGRGAVALPLRYADIGVEAFADRLLHHGIGYVCNPHNPSGTALSRDTFGTLVSAAHAGQVPLVFDEAYQEFSDPGLPQTRDFLDRGAPVLALRTFSKAYGLAALRIGYAIGRADLIAEVRRTLNVLPFSVNRVAQAAALAALADQRFLSEIRDGTAERRKWFCAELERRGYRYLSSVTNFVAVQVVASAEAQNALAKDYGILVRDTGIFGFPGHLRVSLGTENELRTFLDALDQLTADQGASNGSWSDIIGPGGTTRGAQRGVG</sequence>
<dbReference type="InterPro" id="IPR001917">
    <property type="entry name" value="Aminotrans_II_pyridoxalP_BS"/>
</dbReference>
<evidence type="ECO:0000256" key="12">
    <source>
        <dbReference type="SAM" id="MobiDB-lite"/>
    </source>
</evidence>
<protein>
    <recommendedName>
        <fullName evidence="4">histidinol-phosphate transaminase</fullName>
        <ecNumber evidence="4">2.6.1.9</ecNumber>
    </recommendedName>
</protein>
<dbReference type="GO" id="GO:0004400">
    <property type="term" value="F:histidinol-phosphate transaminase activity"/>
    <property type="evidence" value="ECO:0007669"/>
    <property type="project" value="UniProtKB-EC"/>
</dbReference>
<evidence type="ECO:0000256" key="9">
    <source>
        <dbReference type="ARBA" id="ARBA00023102"/>
    </source>
</evidence>
<comment type="similarity">
    <text evidence="3">Belongs to the class-II pyridoxal-phosphate-dependent aminotransferase family. Histidinol-phosphate aminotransferase subfamily.</text>
</comment>
<keyword evidence="6" id="KW-0028">Amino-acid biosynthesis</keyword>
<feature type="compositionally biased region" description="Gly residues" evidence="12">
    <location>
        <begin position="356"/>
        <end position="369"/>
    </location>
</feature>
<evidence type="ECO:0000256" key="2">
    <source>
        <dbReference type="ARBA" id="ARBA00005011"/>
    </source>
</evidence>
<dbReference type="SUPFAM" id="SSF53383">
    <property type="entry name" value="PLP-dependent transferases"/>
    <property type="match status" value="1"/>
</dbReference>
<keyword evidence="9" id="KW-0368">Histidine biosynthesis</keyword>
<dbReference type="InterPro" id="IPR015421">
    <property type="entry name" value="PyrdxlP-dep_Trfase_major"/>
</dbReference>
<accession>A0A918UXE8</accession>
<reference evidence="14" key="1">
    <citation type="journal article" date="2014" name="Int. J. Syst. Evol. Microbiol.">
        <title>Complete genome sequence of Corynebacterium casei LMG S-19264T (=DSM 44701T), isolated from a smear-ripened cheese.</title>
        <authorList>
            <consortium name="US DOE Joint Genome Institute (JGI-PGF)"/>
            <person name="Walter F."/>
            <person name="Albersmeier A."/>
            <person name="Kalinowski J."/>
            <person name="Ruckert C."/>
        </authorList>
    </citation>
    <scope>NUCLEOTIDE SEQUENCE</scope>
    <source>
        <strain evidence="14">JCM 4815</strain>
    </source>
</reference>
<keyword evidence="15" id="KW-1185">Reference proteome</keyword>
<dbReference type="AlphaFoldDB" id="A0A918UXE8"/>
<dbReference type="InterPro" id="IPR015424">
    <property type="entry name" value="PyrdxlP-dep_Trfase"/>
</dbReference>
<keyword evidence="5 14" id="KW-0032">Aminotransferase</keyword>
<evidence type="ECO:0000256" key="3">
    <source>
        <dbReference type="ARBA" id="ARBA00007970"/>
    </source>
</evidence>
<dbReference type="Proteomes" id="UP000622166">
    <property type="component" value="Unassembled WGS sequence"/>
</dbReference>
<reference evidence="14" key="2">
    <citation type="submission" date="2020-09" db="EMBL/GenBank/DDBJ databases">
        <authorList>
            <person name="Sun Q."/>
            <person name="Ohkuma M."/>
        </authorList>
    </citation>
    <scope>NUCLEOTIDE SEQUENCE</scope>
    <source>
        <strain evidence="14">JCM 4815</strain>
    </source>
</reference>
<dbReference type="Pfam" id="PF00155">
    <property type="entry name" value="Aminotran_1_2"/>
    <property type="match status" value="1"/>
</dbReference>
<evidence type="ECO:0000256" key="11">
    <source>
        <dbReference type="RuleBase" id="RU003693"/>
    </source>
</evidence>
<comment type="caution">
    <text evidence="14">The sequence shown here is derived from an EMBL/GenBank/DDBJ whole genome shotgun (WGS) entry which is preliminary data.</text>
</comment>
<comment type="cofactor">
    <cofactor evidence="1 11">
        <name>pyridoxal 5'-phosphate</name>
        <dbReference type="ChEBI" id="CHEBI:597326"/>
    </cofactor>
</comment>
<dbReference type="InterPro" id="IPR015422">
    <property type="entry name" value="PyrdxlP-dep_Trfase_small"/>
</dbReference>
<dbReference type="GO" id="GO:0030170">
    <property type="term" value="F:pyridoxal phosphate binding"/>
    <property type="evidence" value="ECO:0007669"/>
    <property type="project" value="InterPro"/>
</dbReference>
<dbReference type="EC" id="2.6.1.9" evidence="4"/>
<dbReference type="PROSITE" id="PS00599">
    <property type="entry name" value="AA_TRANSFER_CLASS_2"/>
    <property type="match status" value="1"/>
</dbReference>
<dbReference type="InterPro" id="IPR004839">
    <property type="entry name" value="Aminotransferase_I/II_large"/>
</dbReference>
<comment type="catalytic activity">
    <reaction evidence="10">
        <text>L-histidinol phosphate + 2-oxoglutarate = 3-(imidazol-4-yl)-2-oxopropyl phosphate + L-glutamate</text>
        <dbReference type="Rhea" id="RHEA:23744"/>
        <dbReference type="ChEBI" id="CHEBI:16810"/>
        <dbReference type="ChEBI" id="CHEBI:29985"/>
        <dbReference type="ChEBI" id="CHEBI:57766"/>
        <dbReference type="ChEBI" id="CHEBI:57980"/>
        <dbReference type="EC" id="2.6.1.9"/>
    </reaction>
</comment>
<evidence type="ECO:0000256" key="10">
    <source>
        <dbReference type="ARBA" id="ARBA00047481"/>
    </source>
</evidence>
<evidence type="ECO:0000256" key="5">
    <source>
        <dbReference type="ARBA" id="ARBA00022576"/>
    </source>
</evidence>
<evidence type="ECO:0000256" key="7">
    <source>
        <dbReference type="ARBA" id="ARBA00022679"/>
    </source>
</evidence>
<evidence type="ECO:0000259" key="13">
    <source>
        <dbReference type="Pfam" id="PF00155"/>
    </source>
</evidence>
<evidence type="ECO:0000256" key="1">
    <source>
        <dbReference type="ARBA" id="ARBA00001933"/>
    </source>
</evidence>
<evidence type="ECO:0000313" key="14">
    <source>
        <dbReference type="EMBL" id="GGZ39913.1"/>
    </source>
</evidence>
<keyword evidence="7" id="KW-0808">Transferase</keyword>
<dbReference type="Gene3D" id="3.90.1150.10">
    <property type="entry name" value="Aspartate Aminotransferase, domain 1"/>
    <property type="match status" value="1"/>
</dbReference>
<proteinExistence type="inferred from homology"/>
<dbReference type="PANTHER" id="PTHR43643:SF6">
    <property type="entry name" value="HISTIDINOL-PHOSPHATE AMINOTRANSFERASE"/>
    <property type="match status" value="1"/>
</dbReference>
<evidence type="ECO:0000313" key="15">
    <source>
        <dbReference type="Proteomes" id="UP000622166"/>
    </source>
</evidence>
<dbReference type="InterPro" id="IPR050106">
    <property type="entry name" value="HistidinolP_aminotransfase"/>
</dbReference>
<evidence type="ECO:0000256" key="8">
    <source>
        <dbReference type="ARBA" id="ARBA00022898"/>
    </source>
</evidence>
<evidence type="ECO:0000256" key="6">
    <source>
        <dbReference type="ARBA" id="ARBA00022605"/>
    </source>
</evidence>
<dbReference type="Gene3D" id="3.40.640.10">
    <property type="entry name" value="Type I PLP-dependent aspartate aminotransferase-like (Major domain)"/>
    <property type="match status" value="1"/>
</dbReference>
<feature type="domain" description="Aminotransferase class I/classII large" evidence="13">
    <location>
        <begin position="14"/>
        <end position="337"/>
    </location>
</feature>
<dbReference type="GO" id="GO:0000105">
    <property type="term" value="P:L-histidine biosynthetic process"/>
    <property type="evidence" value="ECO:0007669"/>
    <property type="project" value="UniProtKB-KW"/>
</dbReference>
<dbReference type="EMBL" id="BMVW01000023">
    <property type="protein sequence ID" value="GGZ39913.1"/>
    <property type="molecule type" value="Genomic_DNA"/>
</dbReference>
<dbReference type="CDD" id="cd00609">
    <property type="entry name" value="AAT_like"/>
    <property type="match status" value="1"/>
</dbReference>
<dbReference type="PANTHER" id="PTHR43643">
    <property type="entry name" value="HISTIDINOL-PHOSPHATE AMINOTRANSFERASE 2"/>
    <property type="match status" value="1"/>
</dbReference>
<evidence type="ECO:0000256" key="4">
    <source>
        <dbReference type="ARBA" id="ARBA00012748"/>
    </source>
</evidence>
<feature type="region of interest" description="Disordered" evidence="12">
    <location>
        <begin position="348"/>
        <end position="369"/>
    </location>
</feature>
<gene>
    <name evidence="14" type="primary">hisC</name>
    <name evidence="14" type="ORF">GCM10010365_70950</name>
</gene>
<keyword evidence="8 11" id="KW-0663">Pyridoxal phosphate</keyword>